<evidence type="ECO:0000313" key="1">
    <source>
        <dbReference type="EMBL" id="MBW0592593.1"/>
    </source>
</evidence>
<evidence type="ECO:0000313" key="2">
    <source>
        <dbReference type="Proteomes" id="UP000765509"/>
    </source>
</evidence>
<gene>
    <name evidence="1" type="ORF">O181_132308</name>
</gene>
<organism evidence="1 2">
    <name type="scientific">Austropuccinia psidii MF-1</name>
    <dbReference type="NCBI Taxonomy" id="1389203"/>
    <lineage>
        <taxon>Eukaryota</taxon>
        <taxon>Fungi</taxon>
        <taxon>Dikarya</taxon>
        <taxon>Basidiomycota</taxon>
        <taxon>Pucciniomycotina</taxon>
        <taxon>Pucciniomycetes</taxon>
        <taxon>Pucciniales</taxon>
        <taxon>Sphaerophragmiaceae</taxon>
        <taxon>Austropuccinia</taxon>
    </lineage>
</organism>
<dbReference type="Proteomes" id="UP000765509">
    <property type="component" value="Unassembled WGS sequence"/>
</dbReference>
<protein>
    <submittedName>
        <fullName evidence="1">Uncharacterized protein</fullName>
    </submittedName>
</protein>
<reference evidence="1" key="1">
    <citation type="submission" date="2021-03" db="EMBL/GenBank/DDBJ databases">
        <title>Draft genome sequence of rust myrtle Austropuccinia psidii MF-1, a brazilian biotype.</title>
        <authorList>
            <person name="Quecine M.C."/>
            <person name="Pachon D.M.R."/>
            <person name="Bonatelli M.L."/>
            <person name="Correr F.H."/>
            <person name="Franceschini L.M."/>
            <person name="Leite T.F."/>
            <person name="Margarido G.R.A."/>
            <person name="Almeida C.A."/>
            <person name="Ferrarezi J.A."/>
            <person name="Labate C.A."/>
        </authorList>
    </citation>
    <scope>NUCLEOTIDE SEQUENCE</scope>
    <source>
        <strain evidence="1">MF-1</strain>
    </source>
</reference>
<dbReference type="OrthoDB" id="2516576at2759"/>
<dbReference type="AlphaFoldDB" id="A0A9Q3QBJ2"/>
<dbReference type="EMBL" id="AVOT02149222">
    <property type="protein sequence ID" value="MBW0592593.1"/>
    <property type="molecule type" value="Genomic_DNA"/>
</dbReference>
<accession>A0A9Q3QBJ2</accession>
<proteinExistence type="predicted"/>
<comment type="caution">
    <text evidence="1">The sequence shown here is derived from an EMBL/GenBank/DDBJ whole genome shotgun (WGS) entry which is preliminary data.</text>
</comment>
<sequence length="137" mass="15640">MSEFMIHRKILRQCGGDLENAVKNRTNEQSSAEDIINILEEVTTRTKIGSSRVNLKARFNTPWKDSVDKNPKENSNNFKYKPADIIRKLHICQSTTHLANTCPKRGKSNAIDIEKECNVEKDNNIEENSDDKSSIFS</sequence>
<keyword evidence="2" id="KW-1185">Reference proteome</keyword>
<name>A0A9Q3QBJ2_9BASI</name>